<dbReference type="PANTHER" id="PTHR36174:SF1">
    <property type="entry name" value="LIPID II:GLYCINE GLYCYLTRANSFERASE"/>
    <property type="match status" value="1"/>
</dbReference>
<dbReference type="SUPFAM" id="SSF55729">
    <property type="entry name" value="Acyl-CoA N-acyltransferases (Nat)"/>
    <property type="match status" value="2"/>
</dbReference>
<evidence type="ECO:0000256" key="4">
    <source>
        <dbReference type="ARBA" id="ARBA00022984"/>
    </source>
</evidence>
<dbReference type="RefSeq" id="WP_280663203.1">
    <property type="nucleotide sequence ID" value="NZ_CP120374.1"/>
</dbReference>
<protein>
    <submittedName>
        <fullName evidence="7">Aminoacyltransferase</fullName>
    </submittedName>
</protein>
<keyword evidence="6" id="KW-0961">Cell wall biogenesis/degradation</keyword>
<dbReference type="PANTHER" id="PTHR36174">
    <property type="entry name" value="LIPID II:GLYCINE GLYCYLTRANSFERASE"/>
    <property type="match status" value="1"/>
</dbReference>
<dbReference type="Gene3D" id="3.40.630.30">
    <property type="match status" value="2"/>
</dbReference>
<dbReference type="Proteomes" id="UP001229355">
    <property type="component" value="Chromosome 2"/>
</dbReference>
<evidence type="ECO:0000313" key="8">
    <source>
        <dbReference type="Proteomes" id="UP001229355"/>
    </source>
</evidence>
<keyword evidence="3" id="KW-0133">Cell shape</keyword>
<evidence type="ECO:0000256" key="2">
    <source>
        <dbReference type="ARBA" id="ARBA00022679"/>
    </source>
</evidence>
<evidence type="ECO:0000256" key="3">
    <source>
        <dbReference type="ARBA" id="ARBA00022960"/>
    </source>
</evidence>
<proteinExistence type="inferred from homology"/>
<reference evidence="7 8" key="1">
    <citation type="submission" date="2023-03" db="EMBL/GenBank/DDBJ databases">
        <authorList>
            <person name="Kaur S."/>
            <person name="Espinosa-Saiz D."/>
            <person name="Velazquez E."/>
            <person name="Menendez E."/>
            <person name="diCenzo G.C."/>
        </authorList>
    </citation>
    <scope>NUCLEOTIDE SEQUENCE [LARGE SCALE GENOMIC DNA]</scope>
    <source>
        <strain evidence="7 8">LMG 24692</strain>
    </source>
</reference>
<dbReference type="Pfam" id="PF02388">
    <property type="entry name" value="FemAB"/>
    <property type="match status" value="1"/>
</dbReference>
<dbReference type="InterPro" id="IPR050644">
    <property type="entry name" value="PG_Glycine_Bridge_Synth"/>
</dbReference>
<keyword evidence="8" id="KW-1185">Reference proteome</keyword>
<dbReference type="InterPro" id="IPR016181">
    <property type="entry name" value="Acyl_CoA_acyltransferase"/>
</dbReference>
<accession>A0ABY8DLR5</accession>
<dbReference type="PROSITE" id="PS51191">
    <property type="entry name" value="FEMABX"/>
    <property type="match status" value="1"/>
</dbReference>
<keyword evidence="5" id="KW-0012">Acyltransferase</keyword>
<dbReference type="EMBL" id="CP120374">
    <property type="protein sequence ID" value="WEX91237.1"/>
    <property type="molecule type" value="Genomic_DNA"/>
</dbReference>
<evidence type="ECO:0000256" key="6">
    <source>
        <dbReference type="ARBA" id="ARBA00023316"/>
    </source>
</evidence>
<sequence length="366" mass="40628">MDQTVAMNALLGESSVSGARASIKHLDRSQWEYVVRNFLDFNYRQTWPYSEALAKKRGAASEHVAVQSGGDVLALANVRIKALPVIGGGLAYISGGPLVRKSHGPDNDLERLEICLEALDREYVQRRGLALRIAVPIDLSERNHAIAQRFERAGFRACDGSGQYRTVLIDLDRPLERMRSSFHSHWRRNLNTAERNGLDVSFGTELCRFEQVGHMLEALQVRKGFTADLNANFFADIQEKLSAQDRLIVGLAQQNNAPLAGSIIAVHGDVAVYLAGASTDLGRELRASYILHWRTIEVLQTRGSRWYDLGGIDLSANPGVSSFKLRTNGLDVTAAGPFLKSPEGARARIASWAERAYLWARRMQSR</sequence>
<keyword evidence="2" id="KW-0808">Transferase</keyword>
<name>A0ABY8DLR5_9HYPH</name>
<evidence type="ECO:0000256" key="1">
    <source>
        <dbReference type="ARBA" id="ARBA00009943"/>
    </source>
</evidence>
<evidence type="ECO:0000256" key="5">
    <source>
        <dbReference type="ARBA" id="ARBA00023315"/>
    </source>
</evidence>
<dbReference type="InterPro" id="IPR003447">
    <property type="entry name" value="FEMABX"/>
</dbReference>
<keyword evidence="4" id="KW-0573">Peptidoglycan synthesis</keyword>
<gene>
    <name evidence="7" type="ORF">PZN02_004881</name>
</gene>
<comment type="similarity">
    <text evidence="1">Belongs to the FemABX family.</text>
</comment>
<organism evidence="7 8">
    <name type="scientific">Sinorhizobium garamanticum</name>
    <dbReference type="NCBI Taxonomy" id="680247"/>
    <lineage>
        <taxon>Bacteria</taxon>
        <taxon>Pseudomonadati</taxon>
        <taxon>Pseudomonadota</taxon>
        <taxon>Alphaproteobacteria</taxon>
        <taxon>Hyphomicrobiales</taxon>
        <taxon>Rhizobiaceae</taxon>
        <taxon>Sinorhizobium/Ensifer group</taxon>
        <taxon>Sinorhizobium</taxon>
    </lineage>
</organism>
<evidence type="ECO:0000313" key="7">
    <source>
        <dbReference type="EMBL" id="WEX91237.1"/>
    </source>
</evidence>